<dbReference type="EMBL" id="MTQA01000286">
    <property type="protein sequence ID" value="PNP61700.1"/>
    <property type="molecule type" value="Genomic_DNA"/>
</dbReference>
<dbReference type="OrthoDB" id="5153959at2759"/>
<protein>
    <submittedName>
        <fullName evidence="1">Uncharacterized protein</fullName>
    </submittedName>
</protein>
<reference evidence="1 2" key="1">
    <citation type="submission" date="2017-06" db="EMBL/GenBank/DDBJ databases">
        <title>Genome of Fusarium nygamai isolate CS10214.</title>
        <authorList>
            <person name="Gardiner D.M."/>
            <person name="Obanor F."/>
            <person name="Kazan K."/>
        </authorList>
    </citation>
    <scope>NUCLEOTIDE SEQUENCE [LARGE SCALE GENOMIC DNA]</scope>
    <source>
        <strain evidence="1 2">CS10214</strain>
    </source>
</reference>
<evidence type="ECO:0000313" key="1">
    <source>
        <dbReference type="EMBL" id="PNP61700.1"/>
    </source>
</evidence>
<sequence>MYWLEPAQLEGVQILSYESQMDLSTDLESNQQALDLATCTPTGDTAASADTNFGIPSVSPEIQSCLDASDGKLVTKATGATSELDVMADALSNRESCHQSQNAPVTPSEVTYSPIAANPEVTAQKRGHRVLHHKNLRIRLRGST</sequence>
<keyword evidence="2" id="KW-1185">Reference proteome</keyword>
<proteinExistence type="predicted"/>
<dbReference type="Proteomes" id="UP000236664">
    <property type="component" value="Unassembled WGS sequence"/>
</dbReference>
<comment type="caution">
    <text evidence="1">The sequence shown here is derived from an EMBL/GenBank/DDBJ whole genome shotgun (WGS) entry which is preliminary data.</text>
</comment>
<evidence type="ECO:0000313" key="2">
    <source>
        <dbReference type="Proteomes" id="UP000236664"/>
    </source>
</evidence>
<name>A0A2K0UV91_GIBNY</name>
<dbReference type="STRING" id="42673.A0A2K0UV91"/>
<organism evidence="1 2">
    <name type="scientific">Gibberella nygamai</name>
    <name type="common">Bean root rot disease fungus</name>
    <name type="synonym">Fusarium nygamai</name>
    <dbReference type="NCBI Taxonomy" id="42673"/>
    <lineage>
        <taxon>Eukaryota</taxon>
        <taxon>Fungi</taxon>
        <taxon>Dikarya</taxon>
        <taxon>Ascomycota</taxon>
        <taxon>Pezizomycotina</taxon>
        <taxon>Sordariomycetes</taxon>
        <taxon>Hypocreomycetidae</taxon>
        <taxon>Hypocreales</taxon>
        <taxon>Nectriaceae</taxon>
        <taxon>Fusarium</taxon>
        <taxon>Fusarium fujikuroi species complex</taxon>
    </lineage>
</organism>
<gene>
    <name evidence="1" type="ORF">FNYG_13561</name>
</gene>
<dbReference type="AlphaFoldDB" id="A0A2K0UV91"/>
<accession>A0A2K0UV91</accession>